<dbReference type="Gene3D" id="3.40.50.150">
    <property type="entry name" value="Vaccinia Virus protein VP39"/>
    <property type="match status" value="1"/>
</dbReference>
<feature type="binding site" evidence="5">
    <location>
        <position position="294"/>
    </location>
    <ligand>
        <name>spermidine</name>
        <dbReference type="ChEBI" id="CHEBI:57834"/>
    </ligand>
</feature>
<dbReference type="EMBL" id="FNOV01000005">
    <property type="protein sequence ID" value="SDY04601.1"/>
    <property type="molecule type" value="Genomic_DNA"/>
</dbReference>
<keyword evidence="5" id="KW-0812">Transmembrane</keyword>
<keyword evidence="5" id="KW-0472">Membrane</keyword>
<dbReference type="SUPFAM" id="SSF53335">
    <property type="entry name" value="S-adenosyl-L-methionine-dependent methyltransferases"/>
    <property type="match status" value="1"/>
</dbReference>
<feature type="compositionally biased region" description="Basic residues" evidence="7">
    <location>
        <begin position="1"/>
        <end position="11"/>
    </location>
</feature>
<dbReference type="Proteomes" id="UP000199249">
    <property type="component" value="Unassembled WGS sequence"/>
</dbReference>
<keyword evidence="4 5" id="KW-0620">Polyamine biosynthesis</keyword>
<dbReference type="PANTHER" id="PTHR43317:SF1">
    <property type="entry name" value="THERMOSPERMINE SYNTHASE ACAULIS5"/>
    <property type="match status" value="1"/>
</dbReference>
<keyword evidence="5" id="KW-1133">Transmembrane helix</keyword>
<dbReference type="EC" id="2.5.1.16" evidence="5"/>
<dbReference type="InterPro" id="IPR030374">
    <property type="entry name" value="PABS"/>
</dbReference>
<feature type="region of interest" description="Disordered" evidence="7">
    <location>
        <begin position="1"/>
        <end position="24"/>
    </location>
</feature>
<comment type="caution">
    <text evidence="5">Lacks conserved residue(s) required for the propagation of feature annotation.</text>
</comment>
<dbReference type="Pfam" id="PF01564">
    <property type="entry name" value="Spermine_synth"/>
    <property type="match status" value="1"/>
</dbReference>
<proteinExistence type="inferred from homology"/>
<dbReference type="CDD" id="cd02440">
    <property type="entry name" value="AdoMet_MTases"/>
    <property type="match status" value="1"/>
</dbReference>
<feature type="compositionally biased region" description="Low complexity" evidence="7">
    <location>
        <begin position="12"/>
        <end position="24"/>
    </location>
</feature>
<feature type="transmembrane region" description="Helical" evidence="5">
    <location>
        <begin position="189"/>
        <end position="209"/>
    </location>
</feature>
<organism evidence="9 10">
    <name type="scientific">Hymenobacter psychrophilus</name>
    <dbReference type="NCBI Taxonomy" id="651662"/>
    <lineage>
        <taxon>Bacteria</taxon>
        <taxon>Pseudomonadati</taxon>
        <taxon>Bacteroidota</taxon>
        <taxon>Cytophagia</taxon>
        <taxon>Cytophagales</taxon>
        <taxon>Hymenobacteraceae</taxon>
        <taxon>Hymenobacter</taxon>
    </lineage>
</organism>
<comment type="similarity">
    <text evidence="1 5">Belongs to the spermidine/spermine synthase family.</text>
</comment>
<dbReference type="PROSITE" id="PS01330">
    <property type="entry name" value="PABS_1"/>
    <property type="match status" value="1"/>
</dbReference>
<sequence>MDKAPVRRVRRTASGPSSAATTLPAAPPDYRPALLLGSVFVIATCGLIYELIAGTLASYLLGDSVMQFSTIIGAYLFSMGIGSWLSRYLGGSLLRWFIQLEILVGLVGGFSAPLLFLLFEHVSSFRLILYGLVGLTGILVGLEIPLLMRILENRFEFKDLVSRVFTFDYIGALLASLVFPLVLVPQLGLIRTSLLCGALNVVVAGVALYRFPETRPFRRTLGGALVASLLALTVAFGYAERLQAYTEGLAFQDQVIYTKTTPYQRLVLTKNQRELRLFLNGNLQFSSADEYRYHEALVHPAMQALPQARRVLVLGGGDGLAVRELLKYPQLQHIDLVDLDAGMTHLFQHNQMLLELNQRALLNPKVRVTNADAYQWVRQDTSRYDCIIVDFPDPGNYSIGKLYSVAFYRALEQRLAPGGWAVVQSTSPYVARRSFWCVAHTLEAAGFTTLPYHAYVPSFGEWGFILAGRNRHWRPDAGPLPPGLRYVTPATIRDMRFFPPDMNEVPTDVNQLNNQALVRYFEEDWGPYAH</sequence>
<dbReference type="STRING" id="651662.SAMN04488069_10597"/>
<feature type="transmembrane region" description="Helical" evidence="5">
    <location>
        <begin position="221"/>
        <end position="239"/>
    </location>
</feature>
<accession>A0A1H3GMT4</accession>
<keyword evidence="2 5" id="KW-0808">Transferase</keyword>
<evidence type="ECO:0000256" key="3">
    <source>
        <dbReference type="ARBA" id="ARBA00023066"/>
    </source>
</evidence>
<dbReference type="HAMAP" id="MF_00198">
    <property type="entry name" value="Spermidine_synth"/>
    <property type="match status" value="1"/>
</dbReference>
<feature type="transmembrane region" description="Helical" evidence="5">
    <location>
        <begin position="97"/>
        <end position="119"/>
    </location>
</feature>
<dbReference type="NCBIfam" id="NF002956">
    <property type="entry name" value="PRK03612.1"/>
    <property type="match status" value="1"/>
</dbReference>
<dbReference type="PROSITE" id="PS51006">
    <property type="entry name" value="PABS_2"/>
    <property type="match status" value="1"/>
</dbReference>
<feature type="domain" description="PABS" evidence="8">
    <location>
        <begin position="236"/>
        <end position="469"/>
    </location>
</feature>
<feature type="binding site" evidence="5">
    <location>
        <begin position="372"/>
        <end position="373"/>
    </location>
    <ligand>
        <name>S-methyl-5'-thioadenosine</name>
        <dbReference type="ChEBI" id="CHEBI:17509"/>
    </ligand>
</feature>
<comment type="subcellular location">
    <subcellularLocation>
        <location evidence="5">Cell membrane</location>
        <topology evidence="5">Multi-pass membrane protein</topology>
    </subcellularLocation>
</comment>
<keyword evidence="10" id="KW-1185">Reference proteome</keyword>
<dbReference type="SUPFAM" id="SSF103473">
    <property type="entry name" value="MFS general substrate transporter"/>
    <property type="match status" value="1"/>
</dbReference>
<dbReference type="PANTHER" id="PTHR43317">
    <property type="entry name" value="THERMOSPERMINE SYNTHASE ACAULIS5"/>
    <property type="match status" value="1"/>
</dbReference>
<evidence type="ECO:0000256" key="4">
    <source>
        <dbReference type="ARBA" id="ARBA00023115"/>
    </source>
</evidence>
<protein>
    <recommendedName>
        <fullName evidence="5">Polyamine aminopropyltransferase</fullName>
    </recommendedName>
    <alternativeName>
        <fullName evidence="5">Putrescine aminopropyltransferase</fullName>
        <shortName evidence="5">PAPT</shortName>
    </alternativeName>
    <alternativeName>
        <fullName evidence="5">Spermidine synthase</fullName>
        <shortName evidence="5">SPDS</shortName>
        <shortName evidence="5">SPDSY</shortName>
        <ecNumber evidence="5">2.5.1.16</ecNumber>
    </alternativeName>
</protein>
<feature type="active site" description="Proton acceptor" evidence="5 6">
    <location>
        <position position="390"/>
    </location>
</feature>
<dbReference type="UniPathway" id="UPA00248">
    <property type="reaction ID" value="UER00314"/>
</dbReference>
<name>A0A1H3GMT4_9BACT</name>
<feature type="transmembrane region" description="Helical" evidence="5">
    <location>
        <begin position="160"/>
        <end position="183"/>
    </location>
</feature>
<comment type="function">
    <text evidence="5">Catalyzes the irreversible transfer of a propylamine group from the amino donor S-adenosylmethioninamine (decarboxy-AdoMet) to putrescine (1,4-diaminobutane) to yield spermidine.</text>
</comment>
<dbReference type="GO" id="GO:0010487">
    <property type="term" value="F:thermospermine synthase activity"/>
    <property type="evidence" value="ECO:0007669"/>
    <property type="project" value="UniProtKB-ARBA"/>
</dbReference>
<comment type="pathway">
    <text evidence="5">Amine and polyamine biosynthesis; spermidine biosynthesis; spermidine from putrescine: step 1/1.</text>
</comment>
<dbReference type="InterPro" id="IPR001045">
    <property type="entry name" value="Spermi_synthase"/>
</dbReference>
<keyword evidence="5" id="KW-1003">Cell membrane</keyword>
<dbReference type="GO" id="GO:0008295">
    <property type="term" value="P:spermidine biosynthetic process"/>
    <property type="evidence" value="ECO:0007669"/>
    <property type="project" value="UniProtKB-UniRule"/>
</dbReference>
<dbReference type="GO" id="GO:0005886">
    <property type="term" value="C:plasma membrane"/>
    <property type="evidence" value="ECO:0007669"/>
    <property type="project" value="UniProtKB-SubCell"/>
</dbReference>
<feature type="transmembrane region" description="Helical" evidence="5">
    <location>
        <begin position="33"/>
        <end position="59"/>
    </location>
</feature>
<evidence type="ECO:0000256" key="2">
    <source>
        <dbReference type="ARBA" id="ARBA00022679"/>
    </source>
</evidence>
<evidence type="ECO:0000256" key="6">
    <source>
        <dbReference type="PROSITE-ProRule" id="PRU00354"/>
    </source>
</evidence>
<evidence type="ECO:0000313" key="9">
    <source>
        <dbReference type="EMBL" id="SDY04601.1"/>
    </source>
</evidence>
<evidence type="ECO:0000313" key="10">
    <source>
        <dbReference type="Proteomes" id="UP000199249"/>
    </source>
</evidence>
<dbReference type="InterPro" id="IPR036259">
    <property type="entry name" value="MFS_trans_sf"/>
</dbReference>
<feature type="binding site" evidence="5">
    <location>
        <position position="318"/>
    </location>
    <ligand>
        <name>spermidine</name>
        <dbReference type="ChEBI" id="CHEBI:57834"/>
    </ligand>
</feature>
<dbReference type="GO" id="GO:0004766">
    <property type="term" value="F:spermidine synthase activity"/>
    <property type="evidence" value="ECO:0007669"/>
    <property type="project" value="UniProtKB-UniRule"/>
</dbReference>
<feature type="transmembrane region" description="Helical" evidence="5">
    <location>
        <begin position="65"/>
        <end position="85"/>
    </location>
</feature>
<evidence type="ECO:0000259" key="8">
    <source>
        <dbReference type="PROSITE" id="PS51006"/>
    </source>
</evidence>
<dbReference type="InterPro" id="IPR030373">
    <property type="entry name" value="PABS_CS"/>
</dbReference>
<feature type="binding site" evidence="5">
    <location>
        <position position="338"/>
    </location>
    <ligand>
        <name>S-methyl-5'-thioadenosine</name>
        <dbReference type="ChEBI" id="CHEBI:17509"/>
    </ligand>
</feature>
<dbReference type="InterPro" id="IPR029063">
    <property type="entry name" value="SAM-dependent_MTases_sf"/>
</dbReference>
<feature type="binding site" evidence="5">
    <location>
        <position position="264"/>
    </location>
    <ligand>
        <name>S-methyl-5'-thioadenosine</name>
        <dbReference type="ChEBI" id="CHEBI:17509"/>
    </ligand>
</feature>
<keyword evidence="3 5" id="KW-0745">Spermidine biosynthesis</keyword>
<evidence type="ECO:0000256" key="5">
    <source>
        <dbReference type="HAMAP-Rule" id="MF_00198"/>
    </source>
</evidence>
<evidence type="ECO:0000256" key="7">
    <source>
        <dbReference type="SAM" id="MobiDB-lite"/>
    </source>
</evidence>
<evidence type="ECO:0000256" key="1">
    <source>
        <dbReference type="ARBA" id="ARBA00007867"/>
    </source>
</evidence>
<comment type="subunit">
    <text evidence="5">Homodimer or homotetramer.</text>
</comment>
<dbReference type="AlphaFoldDB" id="A0A1H3GMT4"/>
<comment type="catalytic activity">
    <reaction evidence="5">
        <text>S-adenosyl 3-(methylsulfanyl)propylamine + putrescine = S-methyl-5'-thioadenosine + spermidine + H(+)</text>
        <dbReference type="Rhea" id="RHEA:12721"/>
        <dbReference type="ChEBI" id="CHEBI:15378"/>
        <dbReference type="ChEBI" id="CHEBI:17509"/>
        <dbReference type="ChEBI" id="CHEBI:57443"/>
        <dbReference type="ChEBI" id="CHEBI:57834"/>
        <dbReference type="ChEBI" id="CHEBI:326268"/>
        <dbReference type="EC" id="2.5.1.16"/>
    </reaction>
</comment>
<reference evidence="10" key="1">
    <citation type="submission" date="2016-10" db="EMBL/GenBank/DDBJ databases">
        <authorList>
            <person name="Varghese N."/>
            <person name="Submissions S."/>
        </authorList>
    </citation>
    <scope>NUCLEOTIDE SEQUENCE [LARGE SCALE GENOMIC DNA]</scope>
    <source>
        <strain evidence="10">CGMCC 1.8975</strain>
    </source>
</reference>
<dbReference type="RefSeq" id="WP_092739117.1">
    <property type="nucleotide sequence ID" value="NZ_FNOV01000005.1"/>
</dbReference>
<feature type="transmembrane region" description="Helical" evidence="5">
    <location>
        <begin position="125"/>
        <end position="148"/>
    </location>
</feature>
<dbReference type="OrthoDB" id="9793120at2"/>
<gene>
    <name evidence="5" type="primary">speE</name>
    <name evidence="9" type="ORF">SAMN04488069_10597</name>
</gene>